<comment type="caution">
    <text evidence="1">The sequence shown here is derived from an EMBL/GenBank/DDBJ whole genome shotgun (WGS) entry which is preliminary data.</text>
</comment>
<dbReference type="Gene3D" id="3.20.20.370">
    <property type="entry name" value="Glycoside hydrolase/deacetylase"/>
    <property type="match status" value="1"/>
</dbReference>
<name>A0A150Y256_9BACT</name>
<organism evidence="1 2">
    <name type="scientific">Roseivirga seohaensis</name>
    <dbReference type="NCBI Taxonomy" id="1914963"/>
    <lineage>
        <taxon>Bacteria</taxon>
        <taxon>Pseudomonadati</taxon>
        <taxon>Bacteroidota</taxon>
        <taxon>Cytophagia</taxon>
        <taxon>Cytophagales</taxon>
        <taxon>Roseivirgaceae</taxon>
        <taxon>Roseivirga</taxon>
    </lineage>
</organism>
<dbReference type="InterPro" id="IPR011330">
    <property type="entry name" value="Glyco_hydro/deAcase_b/a-brl"/>
</dbReference>
<dbReference type="InterPro" id="IPR018695">
    <property type="entry name" value="DUF2194"/>
</dbReference>
<evidence type="ECO:0000313" key="2">
    <source>
        <dbReference type="Proteomes" id="UP000075663"/>
    </source>
</evidence>
<dbReference type="Proteomes" id="UP000075663">
    <property type="component" value="Unassembled WGS sequence"/>
</dbReference>
<gene>
    <name evidence="1" type="ORF">AWW67_17350</name>
</gene>
<dbReference type="STRING" id="1914963.AWW67_17350"/>
<sequence>MNCYRITYQPIILWALFLIVALASCGNSDEAKSGTNQKSVAFEALEEPLVVYIHFAGSELSDSYSGHIGKIMDYTKIPYKELPLKKFNDSPIFKSTPRVIIIDGTAAVELKEQAIDYLVGFVGEGGTLIFSSVNEDQRMGYLSGIKEDATFAYDLGAKGFRFIKNVLPGLDSASLYVNKEHTALAKENFKPNINVLATAVNDEEFPVIFENFIGNGRVINFNTTIKLERSDRGLLFAAILSGLEGTPYPVVNVSTIFIDDFPTPTYNIKSEPIKSEFDITQAEFVTDVWWPDMLKLSKRFGIKYSAYPIFNYNVIKNSPFLFDQWDIQKTERKGKRLSTSVWMSREVLRNGFELAIHGYNHESLLKEVWENPESIESAFKAARKKWTVDRLGEYPTSYVAPSNYIDSIGLVHLKRAMPEIEFMSTTYEGDIVEGGGRDFDPDPYEPNLFDFPRITSGYTFNNRKEYFHQSLYLYTGIWTHFIHPDDIFQLPTETNNSAGEFEYRNGEGLNWYRTSDNKEGMYTRWVSYLDKVRTIHPTTRFLTVTEGGRITRNWRNSTYEYSESGDFYSVRKSSSNKWNDKEFYWFVFATEENAEAMEKGFSKVVETYTKTAFFGGTLFTLKTSKPQLLFNNVKWKEAPLFDLSEARAMANEDYSSYLSERATIVNGYMAESGETEKTTEEVLAQLTTTEDSVAWFVENSQLEQATVILEDKLLKQASVDSLTFTDFVLYSGYQEKPMDVWSFMEEVYQEQSKSLALDYLNLYLKKESFPNEELTERWLYRKIFFNAKDESAIKDYFTFFYTTEYVSQIKQLLTHLNENNPTPENYARYIQFLIDFELENLSEELIGKSPEEFPLLWPKATTITYTFSDEGRIQEALLWSDFTDEIPINTVLQWWIELEAYNKMESVYNEYIVDHPEDQEAKAFVSSAWYDIGEYERSALIASQLPEGSEKKNEIEKRFNPDVIYFDADVQKFLIDRTPELFSPETLHTLTKELRYNENNSVEVNTAYVEDNFDQSVWESSATFNLRTERGRQHSFSVTHASVSDLVLTDVDPQNLAHELYGLSYRYLTANNPSKPLFSAGAGLQRDNFNKMFVELEASISQSKENVFKSLSLDFAPVQTGVGISKEIYKSEIIGYYERGSTKFWQSSFALVGSYYTNGGMEGALTSRLFANLKRANKSRFSPFAELFVSAANTSQENGNPYWIIKSRLYGGGGIAWTFGENERKLKSRIEAGYFFDSYTDGFLRVTGNVSFPIKEFTYVTTQFELFNQSLYYSNGVQLGIKHFLDRKRKYTYKPRSY</sequence>
<accession>A0A150Y256</accession>
<dbReference type="RefSeq" id="WP_141655375.1">
    <property type="nucleotide sequence ID" value="NZ_LRPB01000006.1"/>
</dbReference>
<proteinExistence type="predicted"/>
<protein>
    <recommendedName>
        <fullName evidence="3">DUF2194 domain-containing protein</fullName>
    </recommendedName>
</protein>
<evidence type="ECO:0008006" key="3">
    <source>
        <dbReference type="Google" id="ProtNLM"/>
    </source>
</evidence>
<dbReference type="PROSITE" id="PS51257">
    <property type="entry name" value="PROKAR_LIPOPROTEIN"/>
    <property type="match status" value="1"/>
</dbReference>
<dbReference type="Pfam" id="PF09960">
    <property type="entry name" value="DUF2194"/>
    <property type="match status" value="1"/>
</dbReference>
<dbReference type="GO" id="GO:0005975">
    <property type="term" value="P:carbohydrate metabolic process"/>
    <property type="evidence" value="ECO:0007669"/>
    <property type="project" value="InterPro"/>
</dbReference>
<dbReference type="SUPFAM" id="SSF88713">
    <property type="entry name" value="Glycoside hydrolase/deacetylase"/>
    <property type="match status" value="1"/>
</dbReference>
<dbReference type="EMBL" id="LRPB01000006">
    <property type="protein sequence ID" value="KYG85006.1"/>
    <property type="molecule type" value="Genomic_DNA"/>
</dbReference>
<reference evidence="1 2" key="1">
    <citation type="submission" date="2016-01" db="EMBL/GenBank/DDBJ databases">
        <title>Genome sequencing of Roseivirga seohaensis SW-152.</title>
        <authorList>
            <person name="Selvaratnam C."/>
            <person name="Thevarajoo S."/>
            <person name="Goh K.M."/>
            <person name="Ee R."/>
            <person name="Chan K.-G."/>
            <person name="Chong C.S."/>
        </authorList>
    </citation>
    <scope>NUCLEOTIDE SEQUENCE [LARGE SCALE GENOMIC DNA]</scope>
    <source>
        <strain evidence="1 2">SW-152</strain>
    </source>
</reference>
<evidence type="ECO:0000313" key="1">
    <source>
        <dbReference type="EMBL" id="KYG85006.1"/>
    </source>
</evidence>